<dbReference type="PRINTS" id="PR00377">
    <property type="entry name" value="IMPHPHTASES"/>
</dbReference>
<dbReference type="PANTHER" id="PTHR20854">
    <property type="entry name" value="INOSITOL MONOPHOSPHATASE"/>
    <property type="match status" value="1"/>
</dbReference>
<evidence type="ECO:0000313" key="5">
    <source>
        <dbReference type="EMBL" id="GAA1220673.1"/>
    </source>
</evidence>
<dbReference type="Gene3D" id="3.40.190.80">
    <property type="match status" value="1"/>
</dbReference>
<dbReference type="EC" id="3.1.3.25" evidence="2"/>
<accession>A0ABP4GF70</accession>
<proteinExistence type="predicted"/>
<keyword evidence="3" id="KW-0479">Metal-binding</keyword>
<comment type="catalytic activity">
    <reaction evidence="1">
        <text>a myo-inositol phosphate + H2O = myo-inositol + phosphate</text>
        <dbReference type="Rhea" id="RHEA:24056"/>
        <dbReference type="ChEBI" id="CHEBI:15377"/>
        <dbReference type="ChEBI" id="CHEBI:17268"/>
        <dbReference type="ChEBI" id="CHEBI:43474"/>
        <dbReference type="ChEBI" id="CHEBI:84139"/>
        <dbReference type="EC" id="3.1.3.25"/>
    </reaction>
</comment>
<gene>
    <name evidence="5" type="ORF">GCM10009675_49360</name>
</gene>
<dbReference type="PANTHER" id="PTHR20854:SF4">
    <property type="entry name" value="INOSITOL-1-MONOPHOSPHATASE-RELATED"/>
    <property type="match status" value="1"/>
</dbReference>
<keyword evidence="6" id="KW-1185">Reference proteome</keyword>
<organism evidence="5 6">
    <name type="scientific">Prauserella alba</name>
    <dbReference type="NCBI Taxonomy" id="176898"/>
    <lineage>
        <taxon>Bacteria</taxon>
        <taxon>Bacillati</taxon>
        <taxon>Actinomycetota</taxon>
        <taxon>Actinomycetes</taxon>
        <taxon>Pseudonocardiales</taxon>
        <taxon>Pseudonocardiaceae</taxon>
        <taxon>Prauserella</taxon>
    </lineage>
</organism>
<dbReference type="Pfam" id="PF00459">
    <property type="entry name" value="Inositol_P"/>
    <property type="match status" value="1"/>
</dbReference>
<dbReference type="PROSITE" id="PS00630">
    <property type="entry name" value="IMP_2"/>
    <property type="match status" value="1"/>
</dbReference>
<evidence type="ECO:0000256" key="3">
    <source>
        <dbReference type="ARBA" id="ARBA00022723"/>
    </source>
</evidence>
<dbReference type="Proteomes" id="UP001500467">
    <property type="component" value="Unassembled WGS sequence"/>
</dbReference>
<comment type="caution">
    <text evidence="5">The sequence shown here is derived from an EMBL/GenBank/DDBJ whole genome shotgun (WGS) entry which is preliminary data.</text>
</comment>
<reference evidence="6" key="1">
    <citation type="journal article" date="2019" name="Int. J. Syst. Evol. Microbiol.">
        <title>The Global Catalogue of Microorganisms (GCM) 10K type strain sequencing project: providing services to taxonomists for standard genome sequencing and annotation.</title>
        <authorList>
            <consortium name="The Broad Institute Genomics Platform"/>
            <consortium name="The Broad Institute Genome Sequencing Center for Infectious Disease"/>
            <person name="Wu L."/>
            <person name="Ma J."/>
        </authorList>
    </citation>
    <scope>NUCLEOTIDE SEQUENCE [LARGE SCALE GENOMIC DNA]</scope>
    <source>
        <strain evidence="6">JCM 13022</strain>
    </source>
</reference>
<protein>
    <recommendedName>
        <fullName evidence="2">inositol-phosphate phosphatase</fullName>
        <ecNumber evidence="2">3.1.3.25</ecNumber>
    </recommendedName>
</protein>
<sequence length="294" mass="30013">MDAIEPESGTPAAARSAASGAAADAAPSYADLVEVAEQVAVEAAAFVAAERESMLDGAGVDVQTKTSRTDVVTAVDVASEKLIRARLSQLRPGEPVLGEEGGGGDGGDGLTWVADPIDGTVNFLYGLPDFAVSVGAQIDGVSVAGAVVEPVSGRRWTATRGGGAWLDGRRLTVSRPDGLDMALVGTGFNYVTERRKRQAAMIAELLGRVRDIRRGGSAALDLCHVAAGWLDGYAEHGLARWDWAAGALLAEEAGAVVALPGQDPELGSDGTLAAAPAIAEPLRRALIDCGMGGI</sequence>
<dbReference type="EMBL" id="BAAALM010000019">
    <property type="protein sequence ID" value="GAA1220673.1"/>
    <property type="molecule type" value="Genomic_DNA"/>
</dbReference>
<evidence type="ECO:0000256" key="1">
    <source>
        <dbReference type="ARBA" id="ARBA00001033"/>
    </source>
</evidence>
<dbReference type="SUPFAM" id="SSF56655">
    <property type="entry name" value="Carbohydrate phosphatase"/>
    <property type="match status" value="1"/>
</dbReference>
<evidence type="ECO:0000256" key="2">
    <source>
        <dbReference type="ARBA" id="ARBA00013106"/>
    </source>
</evidence>
<dbReference type="InterPro" id="IPR000760">
    <property type="entry name" value="Inositol_monophosphatase-like"/>
</dbReference>
<evidence type="ECO:0000313" key="6">
    <source>
        <dbReference type="Proteomes" id="UP001500467"/>
    </source>
</evidence>
<dbReference type="Gene3D" id="3.30.540.10">
    <property type="entry name" value="Fructose-1,6-Bisphosphatase, subunit A, domain 1"/>
    <property type="match status" value="1"/>
</dbReference>
<name>A0ABP4GF70_9PSEU</name>
<keyword evidence="4" id="KW-0460">Magnesium</keyword>
<dbReference type="InterPro" id="IPR020550">
    <property type="entry name" value="Inositol_monophosphatase_CS"/>
</dbReference>
<evidence type="ECO:0000256" key="4">
    <source>
        <dbReference type="ARBA" id="ARBA00022842"/>
    </source>
</evidence>